<organism evidence="1">
    <name type="scientific">Glycine max</name>
    <name type="common">Soybean</name>
    <name type="synonym">Glycine hispida</name>
    <dbReference type="NCBI Taxonomy" id="3847"/>
    <lineage>
        <taxon>Eukaryota</taxon>
        <taxon>Viridiplantae</taxon>
        <taxon>Streptophyta</taxon>
        <taxon>Embryophyta</taxon>
        <taxon>Tracheophyta</taxon>
        <taxon>Spermatophyta</taxon>
        <taxon>Magnoliopsida</taxon>
        <taxon>eudicotyledons</taxon>
        <taxon>Gunneridae</taxon>
        <taxon>Pentapetalae</taxon>
        <taxon>rosids</taxon>
        <taxon>fabids</taxon>
        <taxon>Fabales</taxon>
        <taxon>Fabaceae</taxon>
        <taxon>Papilionoideae</taxon>
        <taxon>50 kb inversion clade</taxon>
        <taxon>NPAAA clade</taxon>
        <taxon>indigoferoid/millettioid clade</taxon>
        <taxon>Phaseoleae</taxon>
        <taxon>Glycine</taxon>
        <taxon>Glycine subgen. Soja</taxon>
    </lineage>
</organism>
<keyword evidence="3" id="KW-1185">Reference proteome</keyword>
<protein>
    <submittedName>
        <fullName evidence="1 2">Uncharacterized protein</fullName>
    </submittedName>
</protein>
<dbReference type="AlphaFoldDB" id="A0A0R0K6P4"/>
<dbReference type="InParanoid" id="A0A0R0K6P4"/>
<name>A0A0R0K6P4_SOYBN</name>
<accession>A0A0R0K6P4</accession>
<reference evidence="1" key="3">
    <citation type="submission" date="2018-07" db="EMBL/GenBank/DDBJ databases">
        <title>WGS assembly of Glycine max.</title>
        <authorList>
            <person name="Schmutz J."/>
            <person name="Cannon S."/>
            <person name="Schlueter J."/>
            <person name="Ma J."/>
            <person name="Mitros T."/>
            <person name="Nelson W."/>
            <person name="Hyten D."/>
            <person name="Song Q."/>
            <person name="Thelen J."/>
            <person name="Cheng J."/>
            <person name="Xu D."/>
            <person name="Hellsten U."/>
            <person name="May G."/>
            <person name="Yu Y."/>
            <person name="Sakurai T."/>
            <person name="Umezawa T."/>
            <person name="Bhattacharyya M."/>
            <person name="Sandhu D."/>
            <person name="Valliyodan B."/>
            <person name="Lindquist E."/>
            <person name="Peto M."/>
            <person name="Grant D."/>
            <person name="Shu S."/>
            <person name="Goodstein D."/>
            <person name="Barry K."/>
            <person name="Futrell-Griggs M."/>
            <person name="Abernathy B."/>
            <person name="Du J."/>
            <person name="Tian Z."/>
            <person name="Zhu L."/>
            <person name="Gill N."/>
            <person name="Joshi T."/>
            <person name="Libault M."/>
            <person name="Sethuraman A."/>
            <person name="Zhang X."/>
            <person name="Shinozaki K."/>
            <person name="Nguyen H."/>
            <person name="Wing R."/>
            <person name="Cregan P."/>
            <person name="Specht J."/>
            <person name="Grimwood J."/>
            <person name="Rokhsar D."/>
            <person name="Stacey G."/>
            <person name="Shoemaker R."/>
            <person name="Jackson S."/>
        </authorList>
    </citation>
    <scope>NUCLEOTIDE SEQUENCE</scope>
    <source>
        <tissue evidence="1">Callus</tissue>
    </source>
</reference>
<reference evidence="1 2" key="1">
    <citation type="journal article" date="2010" name="Nature">
        <title>Genome sequence of the palaeopolyploid soybean.</title>
        <authorList>
            <person name="Schmutz J."/>
            <person name="Cannon S.B."/>
            <person name="Schlueter J."/>
            <person name="Ma J."/>
            <person name="Mitros T."/>
            <person name="Nelson W."/>
            <person name="Hyten D.L."/>
            <person name="Song Q."/>
            <person name="Thelen J.J."/>
            <person name="Cheng J."/>
            <person name="Xu D."/>
            <person name="Hellsten U."/>
            <person name="May G.D."/>
            <person name="Yu Y."/>
            <person name="Sakurai T."/>
            <person name="Umezawa T."/>
            <person name="Bhattacharyya M.K."/>
            <person name="Sandhu D."/>
            <person name="Valliyodan B."/>
            <person name="Lindquist E."/>
            <person name="Peto M."/>
            <person name="Grant D."/>
            <person name="Shu S."/>
            <person name="Goodstein D."/>
            <person name="Barry K."/>
            <person name="Futrell-Griggs M."/>
            <person name="Abernathy B."/>
            <person name="Du J."/>
            <person name="Tian Z."/>
            <person name="Zhu L."/>
            <person name="Gill N."/>
            <person name="Joshi T."/>
            <person name="Libault M."/>
            <person name="Sethuraman A."/>
            <person name="Zhang X.-C."/>
            <person name="Shinozaki K."/>
            <person name="Nguyen H.T."/>
            <person name="Wing R.A."/>
            <person name="Cregan P."/>
            <person name="Specht J."/>
            <person name="Grimwood J."/>
            <person name="Rokhsar D."/>
            <person name="Stacey G."/>
            <person name="Shoemaker R.C."/>
            <person name="Jackson S.A."/>
        </authorList>
    </citation>
    <scope>NUCLEOTIDE SEQUENCE</scope>
    <source>
        <strain evidence="2">cv. Williams 82</strain>
        <tissue evidence="1">Callus</tissue>
    </source>
</reference>
<evidence type="ECO:0000313" key="3">
    <source>
        <dbReference type="Proteomes" id="UP000008827"/>
    </source>
</evidence>
<dbReference type="Proteomes" id="UP000008827">
    <property type="component" value="Chromosome 4"/>
</dbReference>
<reference evidence="2" key="2">
    <citation type="submission" date="2018-02" db="UniProtKB">
        <authorList>
            <consortium name="EnsemblPlants"/>
        </authorList>
    </citation>
    <scope>IDENTIFICATION</scope>
    <source>
        <strain evidence="2">Williams 82</strain>
    </source>
</reference>
<sequence>MGLQHLTFSQQKSGSKVYQFSAFKLLIVGHNSTSKPMSITTNSKFNPIDSIVGGTQTRAGSNLNKIKLRRKT</sequence>
<dbReference type="Gramene" id="KRH62343">
    <property type="protein sequence ID" value="KRH62343"/>
    <property type="gene ID" value="GLYMA_04G101600"/>
</dbReference>
<dbReference type="PaxDb" id="3847-GLYMA04G11005.1"/>
<gene>
    <name evidence="1" type="ORF">GLYMA_04G101600</name>
</gene>
<proteinExistence type="predicted"/>
<dbReference type="EnsemblPlants" id="KRH62343">
    <property type="protein sequence ID" value="KRH62343"/>
    <property type="gene ID" value="GLYMA_04G101600"/>
</dbReference>
<evidence type="ECO:0000313" key="1">
    <source>
        <dbReference type="EMBL" id="KRH62343.1"/>
    </source>
</evidence>
<dbReference type="EMBL" id="CM000837">
    <property type="protein sequence ID" value="KRH62343.1"/>
    <property type="molecule type" value="Genomic_DNA"/>
</dbReference>
<evidence type="ECO:0000313" key="2">
    <source>
        <dbReference type="EnsemblPlants" id="KRH62343"/>
    </source>
</evidence>